<dbReference type="EMBL" id="EF531339">
    <property type="protein sequence ID" value="ABV27376.1"/>
    <property type="molecule type" value="Genomic_DNA"/>
</dbReference>
<keyword evidence="3" id="KW-0328">Glycosyltransferase</keyword>
<dbReference type="InterPro" id="IPR050834">
    <property type="entry name" value="Glycosyltransf_2"/>
</dbReference>
<dbReference type="CAZy" id="GT2">
    <property type="family name" value="Glycosyltransferase Family 2"/>
</dbReference>
<protein>
    <submittedName>
        <fullName evidence="3">Glycosyl transferase group 2 family protein</fullName>
        <ecNumber evidence="3">2.4.1.-</ecNumber>
    </submittedName>
</protein>
<dbReference type="InterPro" id="IPR001173">
    <property type="entry name" value="Glyco_trans_2-like"/>
</dbReference>
<feature type="transmembrane region" description="Helical" evidence="1">
    <location>
        <begin position="28"/>
        <end position="53"/>
    </location>
</feature>
<feature type="transmembrane region" description="Helical" evidence="1">
    <location>
        <begin position="458"/>
        <end position="478"/>
    </location>
</feature>
<reference evidence="3" key="1">
    <citation type="journal article" date="2007" name="Science">
        <title>Candidatus Chloracidobacterium thermophilum: an aerobic phototrophic Acidobacterium.</title>
        <authorList>
            <person name="Bryant D.A."/>
            <person name="Costas A.M."/>
            <person name="Maresca J.A."/>
            <person name="Chew A.G."/>
            <person name="Klatt C.G."/>
            <person name="Bateson M.M."/>
            <person name="Tallon L.J."/>
            <person name="Hostetler J."/>
            <person name="Nelson W.C."/>
            <person name="Heidelberg J.F."/>
            <person name="Ward D.M."/>
        </authorList>
    </citation>
    <scope>NUCLEOTIDE SEQUENCE</scope>
</reference>
<dbReference type="Gene3D" id="3.90.550.10">
    <property type="entry name" value="Spore Coat Polysaccharide Biosynthesis Protein SpsA, Chain A"/>
    <property type="match status" value="1"/>
</dbReference>
<evidence type="ECO:0000313" key="3">
    <source>
        <dbReference type="EMBL" id="ABV27376.1"/>
    </source>
</evidence>
<feature type="transmembrane region" description="Helical" evidence="1">
    <location>
        <begin position="421"/>
        <end position="446"/>
    </location>
</feature>
<dbReference type="AlphaFoldDB" id="A8DK02"/>
<feature type="domain" description="Glycosyltransferase 2-like" evidence="2">
    <location>
        <begin position="115"/>
        <end position="266"/>
    </location>
</feature>
<dbReference type="SUPFAM" id="SSF53448">
    <property type="entry name" value="Nucleotide-diphospho-sugar transferases"/>
    <property type="match status" value="1"/>
</dbReference>
<accession>A8DK02</accession>
<name>A8DK02_9BACT</name>
<dbReference type="PANTHER" id="PTHR43685">
    <property type="entry name" value="GLYCOSYLTRANSFERASE"/>
    <property type="match status" value="1"/>
</dbReference>
<dbReference type="InterPro" id="IPR029044">
    <property type="entry name" value="Nucleotide-diphossugar_trans"/>
</dbReference>
<gene>
    <name evidence="3" type="ORF">YS_M60-F11.247</name>
</gene>
<dbReference type="Pfam" id="PF00535">
    <property type="entry name" value="Glycos_transf_2"/>
    <property type="match status" value="1"/>
</dbReference>
<organism evidence="3">
    <name type="scientific">Chloracidobacterium thermophilum</name>
    <dbReference type="NCBI Taxonomy" id="458033"/>
    <lineage>
        <taxon>Bacteria</taxon>
        <taxon>Pseudomonadati</taxon>
        <taxon>Acidobacteriota</taxon>
        <taxon>Terriglobia</taxon>
        <taxon>Terriglobales</taxon>
        <taxon>Acidobacteriaceae</taxon>
        <taxon>Chloracidobacterium</taxon>
    </lineage>
</organism>
<sequence length="536" mass="58275">MIFDALPATPNYCSQTQPATAPTLTGRILAVGLLIWWVVPFLFFFVVAAPGGLELEFRFGLKSGAMALVLAVLLAAFLRLASMGGSLWEIWQRRRRRAIEMEWALPNSERIRPVSIVMSVHGGREQVVETVDRLLALNYPRFEVIVVNDGSPDGTLACLTEAFSLHPTSRIIQKSIPVQAEPTLYASAKHPQLTVVAKPETGREDSLNCGLNVSRYPLVCALDSRITLDADALTELARGFIENVTQTVAVSCLAEFLGDAPTPKGSDICLSADEGVAPVRMAPRPVAGAAVAPSPLIDLQRIDRAALFHTQWLLRAGVGNVAMLPGVVSLLKKTEIVAAGGYRTGYTADTLDLLLTAYQVRKSDELRQVLFLPEIVAWIMPFNSLDEAMLARVAVTQESFSVIVRHLRLILRGQGDWRARLALPVFIVAVVFAPIWEWLAIVLVDVTALAGGITFDELVALLLMFAAVGLADSLGGLLCDEASNRRCRSVSEILHLGLAAIAHAITFRWMMGLAQLRGMLTYISGRSVHGTIPLSR</sequence>
<feature type="transmembrane region" description="Helical" evidence="1">
    <location>
        <begin position="490"/>
        <end position="511"/>
    </location>
</feature>
<feature type="transmembrane region" description="Helical" evidence="1">
    <location>
        <begin position="65"/>
        <end position="88"/>
    </location>
</feature>
<keyword evidence="1" id="KW-0812">Transmembrane</keyword>
<dbReference type="CDD" id="cd06423">
    <property type="entry name" value="CESA_like"/>
    <property type="match status" value="1"/>
</dbReference>
<proteinExistence type="predicted"/>
<evidence type="ECO:0000259" key="2">
    <source>
        <dbReference type="Pfam" id="PF00535"/>
    </source>
</evidence>
<dbReference type="EC" id="2.4.1.-" evidence="3"/>
<dbReference type="PANTHER" id="PTHR43685:SF2">
    <property type="entry name" value="GLYCOSYLTRANSFERASE 2-LIKE DOMAIN-CONTAINING PROTEIN"/>
    <property type="match status" value="1"/>
</dbReference>
<keyword evidence="1" id="KW-0472">Membrane</keyword>
<keyword evidence="1" id="KW-1133">Transmembrane helix</keyword>
<dbReference type="GO" id="GO:0016757">
    <property type="term" value="F:glycosyltransferase activity"/>
    <property type="evidence" value="ECO:0007669"/>
    <property type="project" value="UniProtKB-KW"/>
</dbReference>
<keyword evidence="3" id="KW-0808">Transferase</keyword>
<evidence type="ECO:0000256" key="1">
    <source>
        <dbReference type="SAM" id="Phobius"/>
    </source>
</evidence>